<dbReference type="EMBL" id="CATQJL010000112">
    <property type="protein sequence ID" value="CAJ0593853.1"/>
    <property type="molecule type" value="Genomic_DNA"/>
</dbReference>
<protein>
    <submittedName>
        <fullName evidence="2">Uncharacterized protein</fullName>
    </submittedName>
</protein>
<organism evidence="2 3">
    <name type="scientific">Cylicocyclus nassatus</name>
    <name type="common">Nematode worm</name>
    <dbReference type="NCBI Taxonomy" id="53992"/>
    <lineage>
        <taxon>Eukaryota</taxon>
        <taxon>Metazoa</taxon>
        <taxon>Ecdysozoa</taxon>
        <taxon>Nematoda</taxon>
        <taxon>Chromadorea</taxon>
        <taxon>Rhabditida</taxon>
        <taxon>Rhabditina</taxon>
        <taxon>Rhabditomorpha</taxon>
        <taxon>Strongyloidea</taxon>
        <taxon>Strongylidae</taxon>
        <taxon>Cylicocyclus</taxon>
    </lineage>
</organism>
<name>A0AA36DUW5_CYLNA</name>
<reference evidence="2" key="1">
    <citation type="submission" date="2023-07" db="EMBL/GenBank/DDBJ databases">
        <authorList>
            <consortium name="CYATHOMIX"/>
        </authorList>
    </citation>
    <scope>NUCLEOTIDE SEQUENCE</scope>
    <source>
        <strain evidence="2">N/A</strain>
    </source>
</reference>
<keyword evidence="3" id="KW-1185">Reference proteome</keyword>
<accession>A0AA36DUW5</accession>
<dbReference type="AlphaFoldDB" id="A0AA36DUW5"/>
<sequence length="68" mass="7307">MSIKEEDTQPEDAGTADAQTKLDGSKTQTSAVKQETSDAHVEPKTVPQKAVGVARLLVYSRPPRARAD</sequence>
<evidence type="ECO:0000256" key="1">
    <source>
        <dbReference type="SAM" id="MobiDB-lite"/>
    </source>
</evidence>
<feature type="compositionally biased region" description="Polar residues" evidence="1">
    <location>
        <begin position="25"/>
        <end position="34"/>
    </location>
</feature>
<evidence type="ECO:0000313" key="2">
    <source>
        <dbReference type="EMBL" id="CAJ0593853.1"/>
    </source>
</evidence>
<comment type="caution">
    <text evidence="2">The sequence shown here is derived from an EMBL/GenBank/DDBJ whole genome shotgun (WGS) entry which is preliminary data.</text>
</comment>
<feature type="region of interest" description="Disordered" evidence="1">
    <location>
        <begin position="1"/>
        <end position="47"/>
    </location>
</feature>
<dbReference type="Proteomes" id="UP001176961">
    <property type="component" value="Unassembled WGS sequence"/>
</dbReference>
<proteinExistence type="predicted"/>
<gene>
    <name evidence="2" type="ORF">CYNAS_LOCUS5836</name>
</gene>
<evidence type="ECO:0000313" key="3">
    <source>
        <dbReference type="Proteomes" id="UP001176961"/>
    </source>
</evidence>